<name>A0A5P6VRM7_PSEXY</name>
<evidence type="ECO:0000259" key="3">
    <source>
        <dbReference type="Pfam" id="PF08220"/>
    </source>
</evidence>
<dbReference type="OrthoDB" id="9807907at2"/>
<dbReference type="Proteomes" id="UP000327030">
    <property type="component" value="Chromosome 1"/>
</dbReference>
<accession>A0A5P6VRM7</accession>
<dbReference type="EMBL" id="CP043028">
    <property type="protein sequence ID" value="QFJ55297.1"/>
    <property type="molecule type" value="Genomic_DNA"/>
</dbReference>
<organism evidence="4 5">
    <name type="scientific">Pseudobutyrivibrio xylanivorans</name>
    <dbReference type="NCBI Taxonomy" id="185007"/>
    <lineage>
        <taxon>Bacteria</taxon>
        <taxon>Bacillati</taxon>
        <taxon>Bacillota</taxon>
        <taxon>Clostridia</taxon>
        <taxon>Lachnospirales</taxon>
        <taxon>Lachnospiraceae</taxon>
        <taxon>Pseudobutyrivibrio</taxon>
    </lineage>
</organism>
<keyword evidence="2" id="KW-0804">Transcription</keyword>
<evidence type="ECO:0000256" key="1">
    <source>
        <dbReference type="ARBA" id="ARBA00023015"/>
    </source>
</evidence>
<proteinExistence type="predicted"/>
<dbReference type="Pfam" id="PF08220">
    <property type="entry name" value="HTH_DeoR"/>
    <property type="match status" value="1"/>
</dbReference>
<sequence>MISNAFISISSNKEAAKEASDQKKLSDREQAIYNLICENKHLTVEQVMAEFDISGATVFRDYAKIKKITGAVYDKNESVWKL</sequence>
<reference evidence="5" key="1">
    <citation type="submission" date="2019-08" db="EMBL/GenBank/DDBJ databases">
        <title>Complete Genome Sequence of the Polysaccharide-Degrading Rumen Bacterium Pseudobutyrivibrio xylanivorans MA3014.</title>
        <authorList>
            <person name="Palevich N."/>
            <person name="Maclean P.H."/>
            <person name="Kelly W.J."/>
            <person name="Leahy S.C."/>
            <person name="Rakonjac J."/>
            <person name="Attwood G.T."/>
        </authorList>
    </citation>
    <scope>NUCLEOTIDE SEQUENCE [LARGE SCALE GENOMIC DNA]</scope>
    <source>
        <strain evidence="5">MA3014</strain>
    </source>
</reference>
<protein>
    <submittedName>
        <fullName evidence="4">DeoR family transcriptional regulator</fullName>
    </submittedName>
</protein>
<evidence type="ECO:0000313" key="5">
    <source>
        <dbReference type="Proteomes" id="UP000327030"/>
    </source>
</evidence>
<keyword evidence="1" id="KW-0805">Transcription regulation</keyword>
<evidence type="ECO:0000256" key="2">
    <source>
        <dbReference type="ARBA" id="ARBA00023163"/>
    </source>
</evidence>
<evidence type="ECO:0000313" key="4">
    <source>
        <dbReference type="EMBL" id="QFJ55297.1"/>
    </source>
</evidence>
<dbReference type="AlphaFoldDB" id="A0A5P6VRM7"/>
<gene>
    <name evidence="4" type="ORF">FXF36_10685</name>
</gene>
<dbReference type="GO" id="GO:0003700">
    <property type="term" value="F:DNA-binding transcription factor activity"/>
    <property type="evidence" value="ECO:0007669"/>
    <property type="project" value="InterPro"/>
</dbReference>
<dbReference type="KEGG" id="pxv:FXF36_10685"/>
<feature type="domain" description="HTH deoR-type" evidence="3">
    <location>
        <begin position="28"/>
        <end position="66"/>
    </location>
</feature>
<dbReference type="InterPro" id="IPR001034">
    <property type="entry name" value="DeoR_HTH"/>
</dbReference>